<dbReference type="OrthoDB" id="24630at2759"/>
<dbReference type="AlphaFoldDB" id="A0A226E399"/>
<dbReference type="EMBL" id="LNIX01000007">
    <property type="protein sequence ID" value="OXA52215.1"/>
    <property type="molecule type" value="Genomic_DNA"/>
</dbReference>
<sequence length="272" mass="29932">MNNGHGNGYHNHNGHMSNGYGGGTSNGYGNHAAAGHSNTNGHSAPAPTMTNGHAHMNGHGAAALVPGKNGLTLTRYAHPDMCFYCFDVLYSNLNNVEPPKPPGFTNDAFPLFVTWKIGKDHRLRGCMGTFNALSLHSGLREYAATSAFKDSRFPQITRDEFSKLHVSVSILCHFEEGANYLDWQVGVHGIRIEFHNERGSKRTATYLPEVAPEQGWNQTQTIDSLLRKGGYKGSVTPEVRASIKLTRYQSEKVSASYADYANRWQNGSIRSY</sequence>
<keyword evidence="4" id="KW-1185">Reference proteome</keyword>
<dbReference type="FunFam" id="3.30.700.20:FF:000001">
    <property type="entry name" value="AMME syndrome candidate gene 1"/>
    <property type="match status" value="1"/>
</dbReference>
<evidence type="ECO:0000313" key="4">
    <source>
        <dbReference type="Proteomes" id="UP000198287"/>
    </source>
</evidence>
<gene>
    <name evidence="3" type="ORF">Fcan01_13735</name>
</gene>
<dbReference type="OMA" id="LFITWNK"/>
<dbReference type="InterPro" id="IPR027485">
    <property type="entry name" value="AMMECR1_N"/>
</dbReference>
<dbReference type="SUPFAM" id="SSF143447">
    <property type="entry name" value="AMMECR1-like"/>
    <property type="match status" value="1"/>
</dbReference>
<dbReference type="Gene3D" id="3.30.700.20">
    <property type="entry name" value="Hypothetical protein ph0010, domain 1"/>
    <property type="match status" value="1"/>
</dbReference>
<dbReference type="Pfam" id="PF01871">
    <property type="entry name" value="AMMECR1"/>
    <property type="match status" value="1"/>
</dbReference>
<dbReference type="PROSITE" id="PS51112">
    <property type="entry name" value="AMMECR1"/>
    <property type="match status" value="1"/>
</dbReference>
<dbReference type="PANTHER" id="PTHR13016:SF0">
    <property type="entry name" value="AMME SYNDROME CANDIDATE GENE 1 PROTEIN"/>
    <property type="match status" value="1"/>
</dbReference>
<evidence type="ECO:0000259" key="2">
    <source>
        <dbReference type="PROSITE" id="PS51112"/>
    </source>
</evidence>
<dbReference type="Proteomes" id="UP000198287">
    <property type="component" value="Unassembled WGS sequence"/>
</dbReference>
<dbReference type="InterPro" id="IPR036071">
    <property type="entry name" value="AMMECR1_dom_sf"/>
</dbReference>
<protein>
    <submittedName>
        <fullName evidence="3">AMMECR1-like protein</fullName>
    </submittedName>
</protein>
<evidence type="ECO:0000313" key="3">
    <source>
        <dbReference type="EMBL" id="OXA52215.1"/>
    </source>
</evidence>
<dbReference type="InterPro" id="IPR002733">
    <property type="entry name" value="AMMECR1_domain"/>
</dbReference>
<dbReference type="InterPro" id="IPR023473">
    <property type="entry name" value="AMMECR1"/>
</dbReference>
<dbReference type="NCBIfam" id="TIGR00296">
    <property type="entry name" value="TIGR00296 family protein"/>
    <property type="match status" value="1"/>
</dbReference>
<organism evidence="3 4">
    <name type="scientific">Folsomia candida</name>
    <name type="common">Springtail</name>
    <dbReference type="NCBI Taxonomy" id="158441"/>
    <lineage>
        <taxon>Eukaryota</taxon>
        <taxon>Metazoa</taxon>
        <taxon>Ecdysozoa</taxon>
        <taxon>Arthropoda</taxon>
        <taxon>Hexapoda</taxon>
        <taxon>Collembola</taxon>
        <taxon>Entomobryomorpha</taxon>
        <taxon>Isotomoidea</taxon>
        <taxon>Isotomidae</taxon>
        <taxon>Proisotominae</taxon>
        <taxon>Folsomia</taxon>
    </lineage>
</organism>
<proteinExistence type="predicted"/>
<name>A0A226E399_FOLCA</name>
<feature type="region of interest" description="Disordered" evidence="1">
    <location>
        <begin position="30"/>
        <end position="55"/>
    </location>
</feature>
<accession>A0A226E399</accession>
<evidence type="ECO:0000256" key="1">
    <source>
        <dbReference type="SAM" id="MobiDB-lite"/>
    </source>
</evidence>
<comment type="caution">
    <text evidence="3">The sequence shown here is derived from an EMBL/GenBank/DDBJ whole genome shotgun (WGS) entry which is preliminary data.</text>
</comment>
<dbReference type="PANTHER" id="PTHR13016">
    <property type="entry name" value="AMMECR1 HOMOLOG"/>
    <property type="match status" value="1"/>
</dbReference>
<reference evidence="3 4" key="1">
    <citation type="submission" date="2015-12" db="EMBL/GenBank/DDBJ databases">
        <title>The genome of Folsomia candida.</title>
        <authorList>
            <person name="Faddeeva A."/>
            <person name="Derks M.F."/>
            <person name="Anvar Y."/>
            <person name="Smit S."/>
            <person name="Van Straalen N."/>
            <person name="Roelofs D."/>
        </authorList>
    </citation>
    <scope>NUCLEOTIDE SEQUENCE [LARGE SCALE GENOMIC DNA]</scope>
    <source>
        <strain evidence="3 4">VU population</strain>
        <tissue evidence="3">Whole body</tissue>
    </source>
</reference>
<feature type="domain" description="AMMECR1" evidence="2">
    <location>
        <begin position="70"/>
        <end position="264"/>
    </location>
</feature>